<dbReference type="PROSITE" id="PS50151">
    <property type="entry name" value="UVR"/>
    <property type="match status" value="1"/>
</dbReference>
<dbReference type="Pfam" id="PF01541">
    <property type="entry name" value="GIY-YIG"/>
    <property type="match status" value="1"/>
</dbReference>
<dbReference type="PANTHER" id="PTHR30562">
    <property type="entry name" value="UVRC/OXIDOREDUCTASE"/>
    <property type="match status" value="1"/>
</dbReference>
<dbReference type="GO" id="GO:0003677">
    <property type="term" value="F:DNA binding"/>
    <property type="evidence" value="ECO:0007669"/>
    <property type="project" value="UniProtKB-UniRule"/>
</dbReference>
<evidence type="ECO:0000256" key="9">
    <source>
        <dbReference type="ARBA" id="ARBA00061531"/>
    </source>
</evidence>
<dbReference type="FunFam" id="1.10.150.20:FF:000005">
    <property type="entry name" value="UvrABC system protein C"/>
    <property type="match status" value="1"/>
</dbReference>
<dbReference type="SMART" id="SM00278">
    <property type="entry name" value="HhH1"/>
    <property type="match status" value="2"/>
</dbReference>
<comment type="subunit">
    <text evidence="10 13">Interacts with UvrB in an incision complex.</text>
</comment>
<keyword evidence="5 13" id="KW-0267">Excision nuclease</keyword>
<evidence type="ECO:0000259" key="17">
    <source>
        <dbReference type="PROSITE" id="PS50165"/>
    </source>
</evidence>
<dbReference type="Gene3D" id="1.10.150.20">
    <property type="entry name" value="5' to 3' exonuclease, C-terminal subdomain"/>
    <property type="match status" value="1"/>
</dbReference>
<dbReference type="HAMAP" id="MF_00203">
    <property type="entry name" value="UvrC"/>
    <property type="match status" value="1"/>
</dbReference>
<evidence type="ECO:0000256" key="12">
    <source>
        <dbReference type="ARBA" id="ARBA00077138"/>
    </source>
</evidence>
<keyword evidence="2 13" id="KW-0963">Cytoplasm</keyword>
<dbReference type="FunFam" id="3.30.420.340:FF:000001">
    <property type="entry name" value="UvrABC system protein C"/>
    <property type="match status" value="1"/>
</dbReference>
<keyword evidence="4 13" id="KW-0228">DNA excision</keyword>
<dbReference type="Gene3D" id="3.40.1440.10">
    <property type="entry name" value="GIY-YIG endonuclease"/>
    <property type="match status" value="1"/>
</dbReference>
<dbReference type="InterPro" id="IPR038476">
    <property type="entry name" value="UvrC_RNase_H_dom_sf"/>
</dbReference>
<evidence type="ECO:0000256" key="6">
    <source>
        <dbReference type="ARBA" id="ARBA00023204"/>
    </source>
</evidence>
<dbReference type="SUPFAM" id="SSF46600">
    <property type="entry name" value="C-terminal UvrC-binding domain of UvrB"/>
    <property type="match status" value="1"/>
</dbReference>
<dbReference type="GO" id="GO:0006289">
    <property type="term" value="P:nucleotide-excision repair"/>
    <property type="evidence" value="ECO:0007669"/>
    <property type="project" value="UniProtKB-UniRule"/>
</dbReference>
<dbReference type="InterPro" id="IPR041663">
    <property type="entry name" value="DisA/LigA_HHH"/>
</dbReference>
<dbReference type="SUPFAM" id="SSF47781">
    <property type="entry name" value="RuvA domain 2-like"/>
    <property type="match status" value="1"/>
</dbReference>
<evidence type="ECO:0000256" key="11">
    <source>
        <dbReference type="ARBA" id="ARBA00067419"/>
    </source>
</evidence>
<dbReference type="Pfam" id="PF02151">
    <property type="entry name" value="UVR"/>
    <property type="match status" value="1"/>
</dbReference>
<dbReference type="Gene3D" id="3.30.420.340">
    <property type="entry name" value="UvrC, RNAse H endonuclease domain"/>
    <property type="match status" value="1"/>
</dbReference>
<dbReference type="EMBL" id="LNYH01000137">
    <property type="protein sequence ID" value="KTD15924.1"/>
    <property type="molecule type" value="Genomic_DNA"/>
</dbReference>
<gene>
    <name evidence="13 18" type="primary">uvrC</name>
    <name evidence="18" type="ORF">Lisr_2236</name>
</gene>
<dbReference type="CDD" id="cd10434">
    <property type="entry name" value="GIY-YIG_UvrC_Cho"/>
    <property type="match status" value="1"/>
</dbReference>
<dbReference type="PANTHER" id="PTHR30562:SF1">
    <property type="entry name" value="UVRABC SYSTEM PROTEIN C"/>
    <property type="match status" value="1"/>
</dbReference>
<dbReference type="PATRIC" id="fig|454.4.peg.2443"/>
<evidence type="ECO:0000256" key="4">
    <source>
        <dbReference type="ARBA" id="ARBA00022769"/>
    </source>
</evidence>
<dbReference type="Pfam" id="PF12826">
    <property type="entry name" value="HHH_2"/>
    <property type="match status" value="1"/>
</dbReference>
<dbReference type="InterPro" id="IPR036876">
    <property type="entry name" value="UVR_dom_sf"/>
</dbReference>
<dbReference type="NCBIfam" id="NF001824">
    <property type="entry name" value="PRK00558.1-5"/>
    <property type="match status" value="1"/>
</dbReference>
<feature type="domain" description="UvrC family homology region profile" evidence="17">
    <location>
        <begin position="256"/>
        <end position="491"/>
    </location>
</feature>
<name>A0A0W0V740_9GAMM</name>
<evidence type="ECO:0000256" key="8">
    <source>
        <dbReference type="ARBA" id="ARBA00059452"/>
    </source>
</evidence>
<evidence type="ECO:0000259" key="15">
    <source>
        <dbReference type="PROSITE" id="PS50151"/>
    </source>
</evidence>
<evidence type="ECO:0000256" key="7">
    <source>
        <dbReference type="ARBA" id="ARBA00023236"/>
    </source>
</evidence>
<comment type="similarity">
    <text evidence="9 13">Belongs to the UvrC family.</text>
</comment>
<dbReference type="SUPFAM" id="SSF82771">
    <property type="entry name" value="GIY-YIG endonuclease"/>
    <property type="match status" value="1"/>
</dbReference>
<protein>
    <recommendedName>
        <fullName evidence="11 13">UvrABC system protein C</fullName>
        <shortName evidence="13">Protein UvrC</shortName>
    </recommendedName>
    <alternativeName>
        <fullName evidence="12 13">Excinuclease ABC subunit C</fullName>
    </alternativeName>
</protein>
<accession>A0A0W0V740</accession>
<keyword evidence="3 13" id="KW-0227">DNA damage</keyword>
<evidence type="ECO:0000256" key="3">
    <source>
        <dbReference type="ARBA" id="ARBA00022763"/>
    </source>
</evidence>
<dbReference type="GO" id="GO:0009381">
    <property type="term" value="F:excinuclease ABC activity"/>
    <property type="evidence" value="ECO:0007669"/>
    <property type="project" value="UniProtKB-UniRule"/>
</dbReference>
<dbReference type="InterPro" id="IPR000305">
    <property type="entry name" value="GIY-YIG_endonuc"/>
</dbReference>
<dbReference type="RefSeq" id="WP_058502536.1">
    <property type="nucleotide sequence ID" value="NZ_CAAAJA010000031.1"/>
</dbReference>
<evidence type="ECO:0000256" key="5">
    <source>
        <dbReference type="ARBA" id="ARBA00022881"/>
    </source>
</evidence>
<comment type="caution">
    <text evidence="18">The sequence shown here is derived from an EMBL/GenBank/DDBJ whole genome shotgun (WGS) entry which is preliminary data.</text>
</comment>
<feature type="coiled-coil region" evidence="14">
    <location>
        <begin position="209"/>
        <end position="241"/>
    </location>
</feature>
<dbReference type="Proteomes" id="UP000054761">
    <property type="component" value="Unassembled WGS sequence"/>
</dbReference>
<dbReference type="GO" id="GO:0009380">
    <property type="term" value="C:excinuclease repair complex"/>
    <property type="evidence" value="ECO:0007669"/>
    <property type="project" value="InterPro"/>
</dbReference>
<reference evidence="18 19" key="1">
    <citation type="submission" date="2015-11" db="EMBL/GenBank/DDBJ databases">
        <title>Genomic analysis of 38 Legionella species identifies large and diverse effector repertoires.</title>
        <authorList>
            <person name="Burstein D."/>
            <person name="Amaro F."/>
            <person name="Zusman T."/>
            <person name="Lifshitz Z."/>
            <person name="Cohen O."/>
            <person name="Gilbert J.A."/>
            <person name="Pupko T."/>
            <person name="Shuman H.A."/>
            <person name="Segal G."/>
        </authorList>
    </citation>
    <scope>NUCLEOTIDE SEQUENCE [LARGE SCALE GENOMIC DNA]</scope>
    <source>
        <strain evidence="18 19">Bercovier 4</strain>
    </source>
</reference>
<evidence type="ECO:0000256" key="10">
    <source>
        <dbReference type="ARBA" id="ARBA00062841"/>
    </source>
</evidence>
<dbReference type="Pfam" id="PF08459">
    <property type="entry name" value="UvrC_RNaseH_dom"/>
    <property type="match status" value="1"/>
</dbReference>
<keyword evidence="7 13" id="KW-0742">SOS response</keyword>
<dbReference type="InterPro" id="IPR010994">
    <property type="entry name" value="RuvA_2-like"/>
</dbReference>
<dbReference type="InterPro" id="IPR001943">
    <property type="entry name" value="UVR_dom"/>
</dbReference>
<dbReference type="NCBIfam" id="TIGR00194">
    <property type="entry name" value="uvrC"/>
    <property type="match status" value="1"/>
</dbReference>
<dbReference type="InterPro" id="IPR047296">
    <property type="entry name" value="GIY-YIG_UvrC_Cho"/>
</dbReference>
<evidence type="ECO:0000256" key="13">
    <source>
        <dbReference type="HAMAP-Rule" id="MF_00203"/>
    </source>
</evidence>
<dbReference type="Gene3D" id="4.10.860.10">
    <property type="entry name" value="UVR domain"/>
    <property type="match status" value="1"/>
</dbReference>
<dbReference type="GO" id="GO:0005737">
    <property type="term" value="C:cytoplasm"/>
    <property type="evidence" value="ECO:0007669"/>
    <property type="project" value="UniProtKB-SubCell"/>
</dbReference>
<organism evidence="18 19">
    <name type="scientific">Legionella israelensis</name>
    <dbReference type="NCBI Taxonomy" id="454"/>
    <lineage>
        <taxon>Bacteria</taxon>
        <taxon>Pseudomonadati</taxon>
        <taxon>Pseudomonadota</taxon>
        <taxon>Gammaproteobacteria</taxon>
        <taxon>Legionellales</taxon>
        <taxon>Legionellaceae</taxon>
        <taxon>Legionella</taxon>
    </lineage>
</organism>
<evidence type="ECO:0000256" key="2">
    <source>
        <dbReference type="ARBA" id="ARBA00022490"/>
    </source>
</evidence>
<sequence length="619" mass="70883">MKKQTVDLNRFIRGLTTEPGVYRMLNAEDVVLYVGKASNLKKRVNSYFTQKNQSAKTRSLMKQVMRIEVSVTRSETEALLLESSLIKHLRPKYNVLLRDDKSYPYIRVTDHPEFPRMEIFRSKKKPLKGRFFGPYPNVLAVRDTLNTIQKVFKIRNCSDSYFNARSRPCLQYQIKRCTAPCVDFISPKDYQQSVNDAIRFLQGKSQLIIHELERRMEEAVKQLAFEEAARLRDQIKSLRAVQEQQGVVHVRGDADVIAIAVRNGLACVQCVTIREGQVTASQSFFPKLPKTMGEAQMDEEENDLWQQTCAAFIGFYYLHMPERIPATIITQRKVSDQKALEAALSSQRGSLCSIQFRPRGVKKRWLDFAEDNLRLAFSEHLSSSSSLESRYRELEQLLNLSRPITWMECFDISHTSGKATVASCVVFDRHGPARSRYRRFNISGITAGDDYAAMEQAIHRRFKRLLSEQSLPDVLIIDGGKGQVEVAHRVLNGLGIHEVKIIGIAKGPSRKAGWERLILLDEDKEKVLAEDSSALHLLQYIRDEAHRFAITAHRKKRLKTGFESSLESIEGVGARRRQALLHRFGGIKELSRAPLEEIEKVDGISKVLAEKIYRHFHSF</sequence>
<evidence type="ECO:0000313" key="19">
    <source>
        <dbReference type="Proteomes" id="UP000054761"/>
    </source>
</evidence>
<dbReference type="InterPro" id="IPR003583">
    <property type="entry name" value="Hlx-hairpin-Hlx_DNA-bd_motif"/>
</dbReference>
<dbReference type="InterPro" id="IPR035901">
    <property type="entry name" value="GIY-YIG_endonuc_sf"/>
</dbReference>
<keyword evidence="19" id="KW-1185">Reference proteome</keyword>
<dbReference type="Pfam" id="PF22920">
    <property type="entry name" value="UvrC_RNaseH"/>
    <property type="match status" value="1"/>
</dbReference>
<dbReference type="OrthoDB" id="9804933at2"/>
<proteinExistence type="inferred from homology"/>
<dbReference type="SMART" id="SM00465">
    <property type="entry name" value="GIYc"/>
    <property type="match status" value="1"/>
</dbReference>
<dbReference type="PROSITE" id="PS50165">
    <property type="entry name" value="UVRC"/>
    <property type="match status" value="1"/>
</dbReference>
<dbReference type="FunFam" id="3.40.1440.10:FF:000001">
    <property type="entry name" value="UvrABC system protein C"/>
    <property type="match status" value="1"/>
</dbReference>
<comment type="function">
    <text evidence="8 13">The UvrABC repair system catalyzes the recognition and processing of DNA lesions. UvrC both incises the 5' and 3' sides of the lesion. The N-terminal half is responsible for the 3' incision and the C-terminal half is responsible for the 5' incision.</text>
</comment>
<dbReference type="PROSITE" id="PS50164">
    <property type="entry name" value="GIY_YIG"/>
    <property type="match status" value="1"/>
</dbReference>
<dbReference type="STRING" id="454.Lisr_2236"/>
<evidence type="ECO:0000256" key="14">
    <source>
        <dbReference type="SAM" id="Coils"/>
    </source>
</evidence>
<comment type="subcellular location">
    <subcellularLocation>
        <location evidence="1 13">Cytoplasm</location>
    </subcellularLocation>
</comment>
<dbReference type="GO" id="GO:0009432">
    <property type="term" value="P:SOS response"/>
    <property type="evidence" value="ECO:0007669"/>
    <property type="project" value="UniProtKB-UniRule"/>
</dbReference>
<dbReference type="InterPro" id="IPR001162">
    <property type="entry name" value="UvrC_RNase_H_dom"/>
</dbReference>
<keyword evidence="14" id="KW-0175">Coiled coil</keyword>
<dbReference type="AlphaFoldDB" id="A0A0W0V740"/>
<keyword evidence="6 13" id="KW-0234">DNA repair</keyword>
<dbReference type="InterPro" id="IPR004791">
    <property type="entry name" value="UvrC"/>
</dbReference>
<evidence type="ECO:0000259" key="16">
    <source>
        <dbReference type="PROSITE" id="PS50164"/>
    </source>
</evidence>
<feature type="domain" description="UVR" evidence="15">
    <location>
        <begin position="206"/>
        <end position="241"/>
    </location>
</feature>
<evidence type="ECO:0000256" key="1">
    <source>
        <dbReference type="ARBA" id="ARBA00004496"/>
    </source>
</evidence>
<feature type="domain" description="GIY-YIG" evidence="16">
    <location>
        <begin position="17"/>
        <end position="95"/>
    </location>
</feature>
<evidence type="ECO:0000313" key="18">
    <source>
        <dbReference type="EMBL" id="KTD15924.1"/>
    </source>
</evidence>
<dbReference type="InterPro" id="IPR050066">
    <property type="entry name" value="UvrABC_protein_C"/>
</dbReference>